<dbReference type="SUPFAM" id="SSF53098">
    <property type="entry name" value="Ribonuclease H-like"/>
    <property type="match status" value="1"/>
</dbReference>
<evidence type="ECO:0000256" key="6">
    <source>
        <dbReference type="ARBA" id="ARBA00023242"/>
    </source>
</evidence>
<keyword evidence="4" id="KW-0378">Hydrolase</keyword>
<sequence length="538" mass="59322">MFRSLGLFASALCPDPSCHRPKCMFNHGESSRKRKETVEEKEPVTGHETVKSLGINGGRATSTSSQAQPKPGSSKAVPTNAANSLGHHAPVLASKKPRVEADETKGKGTPAAAPEVIVNPMRPPSIPTINLKLSPQPYADRQKGLQTLFQQYTKLYRPLLTEHPDLAHTSALRQEAETSSTCPNIKTYKSAIHHAAVSVSRRAAPDSPTHPSVGTLKESRAAYEKLEKDLAGRLTKEKVAQYLLPLDQFKIWAYPDPRNQDLLNGGDEPDCQGIHQTCSRCKKPFVVSSKYLQSRSGECQFHYGKIQPERIEGKRKWIYTCCRRERGEAGCEEGIHVFTDGDDDAKLAKRKAFKTVQQVWEERGQAGTEAKSKKVADVVGMDCEMIYTTGGSSLARVTVVDQSGVILLDEKVRQPVPILDINTRFSGLHPGELDDAVMDLEAVRSAVCVFVGPESVIVGHGLENDLRALRLLHDKIIDTATIFPHDKGPPYRRALRDLVKEKLGYFIQERTADLGHSSAEDAKATLEVLKWKVRDDAA</sequence>
<dbReference type="FunCoup" id="A0A1Y1U9G3">
    <property type="interactions" value="197"/>
</dbReference>
<dbReference type="PANTHER" id="PTHR12801:SF115">
    <property type="entry name" value="FI18136P1-RELATED"/>
    <property type="match status" value="1"/>
</dbReference>
<dbReference type="SMART" id="SM00479">
    <property type="entry name" value="EXOIII"/>
    <property type="match status" value="1"/>
</dbReference>
<protein>
    <recommendedName>
        <fullName evidence="8">Exonuclease domain-containing protein</fullName>
    </recommendedName>
</protein>
<keyword evidence="10" id="KW-1185">Reference proteome</keyword>
<dbReference type="GO" id="GO:0004527">
    <property type="term" value="F:exonuclease activity"/>
    <property type="evidence" value="ECO:0007669"/>
    <property type="project" value="UniProtKB-KW"/>
</dbReference>
<accession>A0A1Y1U9G3</accession>
<dbReference type="InterPro" id="IPR036397">
    <property type="entry name" value="RNaseH_sf"/>
</dbReference>
<dbReference type="PANTHER" id="PTHR12801">
    <property type="entry name" value="RNA EXONUCLEASE REXO1 / RECO3 FAMILY MEMBER-RELATED"/>
    <property type="match status" value="1"/>
</dbReference>
<name>A0A1Y1U9G3_9TREE</name>
<evidence type="ECO:0000313" key="9">
    <source>
        <dbReference type="EMBL" id="ORX34146.1"/>
    </source>
</evidence>
<dbReference type="Gene3D" id="3.30.420.10">
    <property type="entry name" value="Ribonuclease H-like superfamily/Ribonuclease H"/>
    <property type="match status" value="1"/>
</dbReference>
<comment type="similarity">
    <text evidence="2">Belongs to the REXO1/REXO3 family.</text>
</comment>
<dbReference type="CDD" id="cd06145">
    <property type="entry name" value="REX1_like"/>
    <property type="match status" value="1"/>
</dbReference>
<dbReference type="InterPro" id="IPR013520">
    <property type="entry name" value="Ribonucl_H"/>
</dbReference>
<dbReference type="GO" id="GO:0005634">
    <property type="term" value="C:nucleus"/>
    <property type="evidence" value="ECO:0007669"/>
    <property type="project" value="UniProtKB-SubCell"/>
</dbReference>
<comment type="subcellular location">
    <subcellularLocation>
        <location evidence="1">Nucleus</location>
    </subcellularLocation>
</comment>
<evidence type="ECO:0000256" key="7">
    <source>
        <dbReference type="SAM" id="MobiDB-lite"/>
    </source>
</evidence>
<evidence type="ECO:0000256" key="2">
    <source>
        <dbReference type="ARBA" id="ARBA00006357"/>
    </source>
</evidence>
<dbReference type="GO" id="GO:0010629">
    <property type="term" value="P:negative regulation of gene expression"/>
    <property type="evidence" value="ECO:0007669"/>
    <property type="project" value="UniProtKB-ARBA"/>
</dbReference>
<evidence type="ECO:0000256" key="3">
    <source>
        <dbReference type="ARBA" id="ARBA00022722"/>
    </source>
</evidence>
<keyword evidence="3" id="KW-0540">Nuclease</keyword>
<feature type="compositionally biased region" description="Polar residues" evidence="7">
    <location>
        <begin position="59"/>
        <end position="68"/>
    </location>
</feature>
<dbReference type="AlphaFoldDB" id="A0A1Y1U9G3"/>
<evidence type="ECO:0000256" key="5">
    <source>
        <dbReference type="ARBA" id="ARBA00022839"/>
    </source>
</evidence>
<feature type="region of interest" description="Disordered" evidence="7">
    <location>
        <begin position="25"/>
        <end position="121"/>
    </location>
</feature>
<keyword evidence="5" id="KW-0269">Exonuclease</keyword>
<dbReference type="InParanoid" id="A0A1Y1U9G3"/>
<evidence type="ECO:0000256" key="4">
    <source>
        <dbReference type="ARBA" id="ARBA00022801"/>
    </source>
</evidence>
<dbReference type="InterPro" id="IPR047021">
    <property type="entry name" value="REXO1/3/4-like"/>
</dbReference>
<feature type="compositionally biased region" description="Basic and acidic residues" evidence="7">
    <location>
        <begin position="36"/>
        <end position="50"/>
    </location>
</feature>
<dbReference type="GO" id="GO:0003676">
    <property type="term" value="F:nucleic acid binding"/>
    <property type="evidence" value="ECO:0007669"/>
    <property type="project" value="InterPro"/>
</dbReference>
<feature type="domain" description="Exonuclease" evidence="8">
    <location>
        <begin position="377"/>
        <end position="538"/>
    </location>
</feature>
<dbReference type="FunFam" id="3.30.420.10:FF:000031">
    <property type="entry name" value="RNA exonuclease 1"/>
    <property type="match status" value="1"/>
</dbReference>
<reference evidence="9 10" key="1">
    <citation type="submission" date="2017-03" db="EMBL/GenBank/DDBJ databases">
        <title>Widespread Adenine N6-methylation of Active Genes in Fungi.</title>
        <authorList>
            <consortium name="DOE Joint Genome Institute"/>
            <person name="Mondo S.J."/>
            <person name="Dannebaum R.O."/>
            <person name="Kuo R.C."/>
            <person name="Louie K.B."/>
            <person name="Bewick A.J."/>
            <person name="Labutti K."/>
            <person name="Haridas S."/>
            <person name="Kuo A."/>
            <person name="Salamov A."/>
            <person name="Ahrendt S.R."/>
            <person name="Lau R."/>
            <person name="Bowen B.P."/>
            <person name="Lipzen A."/>
            <person name="Sullivan W."/>
            <person name="Andreopoulos W.B."/>
            <person name="Clum A."/>
            <person name="Lindquist E."/>
            <person name="Daum C."/>
            <person name="Northen T.R."/>
            <person name="Ramamoorthy G."/>
            <person name="Schmitz R.J."/>
            <person name="Gryganskyi A."/>
            <person name="Culley D."/>
            <person name="Magnuson J."/>
            <person name="James T.Y."/>
            <person name="O'Malley M.A."/>
            <person name="Stajich J.E."/>
            <person name="Spatafora J.W."/>
            <person name="Visel A."/>
            <person name="Grigoriev I.V."/>
        </authorList>
    </citation>
    <scope>NUCLEOTIDE SEQUENCE [LARGE SCALE GENOMIC DNA]</scope>
    <source>
        <strain evidence="9 10">NRRL Y-17943</strain>
    </source>
</reference>
<organism evidence="9 10">
    <name type="scientific">Kockovaella imperatae</name>
    <dbReference type="NCBI Taxonomy" id="4999"/>
    <lineage>
        <taxon>Eukaryota</taxon>
        <taxon>Fungi</taxon>
        <taxon>Dikarya</taxon>
        <taxon>Basidiomycota</taxon>
        <taxon>Agaricomycotina</taxon>
        <taxon>Tremellomycetes</taxon>
        <taxon>Tremellales</taxon>
        <taxon>Cuniculitremaceae</taxon>
        <taxon>Kockovaella</taxon>
    </lineage>
</organism>
<feature type="compositionally biased region" description="Basic and acidic residues" evidence="7">
    <location>
        <begin position="97"/>
        <end position="106"/>
    </location>
</feature>
<dbReference type="STRING" id="4999.A0A1Y1U9G3"/>
<dbReference type="InterPro" id="IPR012337">
    <property type="entry name" value="RNaseH-like_sf"/>
</dbReference>
<dbReference type="RefSeq" id="XP_021868424.1">
    <property type="nucleotide sequence ID" value="XM_022018907.1"/>
</dbReference>
<dbReference type="OrthoDB" id="8191639at2759"/>
<evidence type="ECO:0000259" key="8">
    <source>
        <dbReference type="SMART" id="SM00479"/>
    </source>
</evidence>
<evidence type="ECO:0000256" key="1">
    <source>
        <dbReference type="ARBA" id="ARBA00004123"/>
    </source>
</evidence>
<comment type="caution">
    <text evidence="9">The sequence shown here is derived from an EMBL/GenBank/DDBJ whole genome shotgun (WGS) entry which is preliminary data.</text>
</comment>
<dbReference type="EMBL" id="NBSH01000015">
    <property type="protein sequence ID" value="ORX34146.1"/>
    <property type="molecule type" value="Genomic_DNA"/>
</dbReference>
<dbReference type="GeneID" id="33560716"/>
<dbReference type="Proteomes" id="UP000193218">
    <property type="component" value="Unassembled WGS sequence"/>
</dbReference>
<gene>
    <name evidence="9" type="ORF">BD324DRAFT_664472</name>
</gene>
<evidence type="ECO:0000313" key="10">
    <source>
        <dbReference type="Proteomes" id="UP000193218"/>
    </source>
</evidence>
<keyword evidence="6" id="KW-0539">Nucleus</keyword>
<dbReference type="InterPro" id="IPR034922">
    <property type="entry name" value="REX1-like_exo"/>
</dbReference>
<proteinExistence type="inferred from homology"/>